<dbReference type="OrthoDB" id="1058301at2759"/>
<comment type="caution">
    <text evidence="2">The sequence shown here is derived from an EMBL/GenBank/DDBJ whole genome shotgun (WGS) entry which is preliminary data.</text>
</comment>
<feature type="compositionally biased region" description="Pro residues" evidence="1">
    <location>
        <begin position="99"/>
        <end position="109"/>
    </location>
</feature>
<evidence type="ECO:0000313" key="2">
    <source>
        <dbReference type="EMBL" id="KAG8099426.1"/>
    </source>
</evidence>
<reference evidence="2" key="1">
    <citation type="journal article" date="2021" name="bioRxiv">
        <title>Whole Genome Assembly and Annotation of Northern Wild Rice, Zizania palustris L., Supports a Whole Genome Duplication in the Zizania Genus.</title>
        <authorList>
            <person name="Haas M."/>
            <person name="Kono T."/>
            <person name="Macchietto M."/>
            <person name="Millas R."/>
            <person name="McGilp L."/>
            <person name="Shao M."/>
            <person name="Duquette J."/>
            <person name="Hirsch C.N."/>
            <person name="Kimball J."/>
        </authorList>
    </citation>
    <scope>NUCLEOTIDE SEQUENCE</scope>
    <source>
        <tissue evidence="2">Fresh leaf tissue</tissue>
    </source>
</reference>
<dbReference type="AlphaFoldDB" id="A0A8J5X0E9"/>
<evidence type="ECO:0000256" key="1">
    <source>
        <dbReference type="SAM" id="MobiDB-lite"/>
    </source>
</evidence>
<keyword evidence="3" id="KW-1185">Reference proteome</keyword>
<accession>A0A8J5X0E9</accession>
<evidence type="ECO:0000313" key="3">
    <source>
        <dbReference type="Proteomes" id="UP000729402"/>
    </source>
</evidence>
<organism evidence="2 3">
    <name type="scientific">Zizania palustris</name>
    <name type="common">Northern wild rice</name>
    <dbReference type="NCBI Taxonomy" id="103762"/>
    <lineage>
        <taxon>Eukaryota</taxon>
        <taxon>Viridiplantae</taxon>
        <taxon>Streptophyta</taxon>
        <taxon>Embryophyta</taxon>
        <taxon>Tracheophyta</taxon>
        <taxon>Spermatophyta</taxon>
        <taxon>Magnoliopsida</taxon>
        <taxon>Liliopsida</taxon>
        <taxon>Poales</taxon>
        <taxon>Poaceae</taxon>
        <taxon>BOP clade</taxon>
        <taxon>Oryzoideae</taxon>
        <taxon>Oryzeae</taxon>
        <taxon>Zizaniinae</taxon>
        <taxon>Zizania</taxon>
    </lineage>
</organism>
<dbReference type="EMBL" id="JAAALK010000079">
    <property type="protein sequence ID" value="KAG8099426.1"/>
    <property type="molecule type" value="Genomic_DNA"/>
</dbReference>
<protein>
    <submittedName>
        <fullName evidence="2">Uncharacterized protein</fullName>
    </submittedName>
</protein>
<proteinExistence type="predicted"/>
<name>A0A8J5X0E9_ZIZPA</name>
<gene>
    <name evidence="2" type="ORF">GUJ93_ZPchr0013g36363</name>
</gene>
<sequence>MQVKWADRKSQEPRPVFIQSLSPTVLIYAADLIDFRKITSDEYFDYVEEYVVGVEPWKDTVVSPTRDNKLMAATDLVARAHTRGMQVLPYMYRNENQFPPLPGYPPPLPGVDGRRQEGLTR</sequence>
<feature type="region of interest" description="Disordered" evidence="1">
    <location>
        <begin position="98"/>
        <end position="121"/>
    </location>
</feature>
<dbReference type="Proteomes" id="UP000729402">
    <property type="component" value="Unassembled WGS sequence"/>
</dbReference>
<reference evidence="2" key="2">
    <citation type="submission" date="2021-02" db="EMBL/GenBank/DDBJ databases">
        <authorList>
            <person name="Kimball J.A."/>
            <person name="Haas M.W."/>
            <person name="Macchietto M."/>
            <person name="Kono T."/>
            <person name="Duquette J."/>
            <person name="Shao M."/>
        </authorList>
    </citation>
    <scope>NUCLEOTIDE SEQUENCE</scope>
    <source>
        <tissue evidence="2">Fresh leaf tissue</tissue>
    </source>
</reference>
<feature type="compositionally biased region" description="Basic and acidic residues" evidence="1">
    <location>
        <begin position="112"/>
        <end position="121"/>
    </location>
</feature>